<evidence type="ECO:0000313" key="6">
    <source>
        <dbReference type="Proteomes" id="UP000245699"/>
    </source>
</evidence>
<sequence>MSFGNPYNNINTWKDNIDFYQDQEMDDASFNDYNNERMMTEDDKIYNESNAGVTSAYGSSAKIGRTDFLRRESAMSEREDLYTALHYINQELLGMGMPCPLRLSTSPEVLEDNQRVVECILSLINQSKNNTEYQKDLSSKLRRSLNDEDILKERIEKLKAQLELSERKSAIVESKNNTMSALFTKSELKIKKITTELKSAKAASESNKSQFIHDIKRKEREIARLKERMQRVIVEKHRSLKSSVELITPIPKPRNFDESLDELKAERAMVDDLIKNYETNEKEILNENNRLEVAIHKIYKKIAPIYKSIIQNNKEIESAENAVRAATTEQLKIQYQEQMDQLSNTMNIMKSELFQKKDEIEKLKNQTNGFSENRKDLIKENEKYQNEISKQKMILSNQESLIEELQIGIREQQRKVIKLLSLISPIAGENGDIEASIKEYAKQKDNFEIEKSLFQKEKSQFTNAVVEMGKERIEVEKLRQNLKIHQISVQTAEFLSTLPPTPNWLKGSDLTLPTPEIHKNLIPYLETTPISSMLYLRRNENPNEQSSKSNNTSISNFYSNIPRKTAEETIYQKYNQGEGINFRKGDSNTRMSLYESDVNSHRQSLTGIDRNDLYKYRFDNVQMESSNERHRSTENNYNYENSVNRTKQKESGYSTQETTSKFNKFSETKNNTKPIPSTNSSDSDYSFSHKYKKKLDSRNSRDYDYEERQMNERLNRLEKFYEQNKMEYEAEKMYKNKSVDEKKDSESSFHEEESVMTEIHEKTNSDEMKRNVTAAPSSETVIGEMNHANVRARPSAEIQTQEQKSGRAFTKRYESPAYTRTKQTKTSPLNNSGLRSASVAANVRENSTNFNVAARKGVSNMRNASGSSDNSKGGITNINNKVGSASVVKERKNSELRRFNSNNSLETTPISRNSPRIFSSTKNPQKSTVKLCTKPGCAAHDVHYHPDGTVDEIIVHEMKPPVPKFRTTINNSKNY</sequence>
<reference evidence="5 6" key="1">
    <citation type="journal article" date="2018" name="MBio">
        <title>Comparative Genomics Reveals the Core Gene Toolbox for the Fungus-Insect Symbiosis.</title>
        <authorList>
            <person name="Wang Y."/>
            <person name="Stata M."/>
            <person name="Wang W."/>
            <person name="Stajich J.E."/>
            <person name="White M.M."/>
            <person name="Moncalvo J.M."/>
        </authorList>
    </citation>
    <scope>NUCLEOTIDE SEQUENCE [LARGE SCALE GENOMIC DNA]</scope>
    <source>
        <strain evidence="5 6">AUS-77-4</strain>
    </source>
</reference>
<evidence type="ECO:0000256" key="3">
    <source>
        <dbReference type="SAM" id="Coils"/>
    </source>
</evidence>
<feature type="coiled-coil region" evidence="3">
    <location>
        <begin position="141"/>
        <end position="175"/>
    </location>
</feature>
<dbReference type="OrthoDB" id="312015at2759"/>
<dbReference type="EMBL" id="MBFT01000905">
    <property type="protein sequence ID" value="PVU86479.1"/>
    <property type="molecule type" value="Genomic_DNA"/>
</dbReference>
<dbReference type="Proteomes" id="UP000245699">
    <property type="component" value="Unassembled WGS sequence"/>
</dbReference>
<dbReference type="STRING" id="61424.A0A2T9Y295"/>
<evidence type="ECO:0000256" key="1">
    <source>
        <dbReference type="ARBA" id="ARBA00009291"/>
    </source>
</evidence>
<dbReference type="PANTHER" id="PTHR47057">
    <property type="entry name" value="AFADIN/ALPHA-ACTININ-BINDING"/>
    <property type="match status" value="1"/>
</dbReference>
<name>A0A2T9Y295_9FUNG</name>
<feature type="compositionally biased region" description="Polar residues" evidence="4">
    <location>
        <begin position="634"/>
        <end position="679"/>
    </location>
</feature>
<feature type="region of interest" description="Disordered" evidence="4">
    <location>
        <begin position="624"/>
        <end position="688"/>
    </location>
</feature>
<dbReference type="PANTHER" id="PTHR47057:SF1">
    <property type="entry name" value="AFADIN_ALPHA-ACTININ-BINDING PROTEIN"/>
    <property type="match status" value="1"/>
</dbReference>
<feature type="coiled-coil region" evidence="3">
    <location>
        <begin position="208"/>
        <end position="235"/>
    </location>
</feature>
<organism evidence="5 6">
    <name type="scientific">Furculomyces boomerangus</name>
    <dbReference type="NCBI Taxonomy" id="61424"/>
    <lineage>
        <taxon>Eukaryota</taxon>
        <taxon>Fungi</taxon>
        <taxon>Fungi incertae sedis</taxon>
        <taxon>Zoopagomycota</taxon>
        <taxon>Kickxellomycotina</taxon>
        <taxon>Harpellomycetes</taxon>
        <taxon>Harpellales</taxon>
        <taxon>Harpellaceae</taxon>
        <taxon>Furculomyces</taxon>
    </lineage>
</organism>
<protein>
    <submittedName>
        <fullName evidence="5">Uncharacterized protein</fullName>
    </submittedName>
</protein>
<dbReference type="AlphaFoldDB" id="A0A2T9Y295"/>
<accession>A0A2T9Y295</accession>
<feature type="coiled-coil region" evidence="3">
    <location>
        <begin position="260"/>
        <end position="457"/>
    </location>
</feature>
<proteinExistence type="inferred from homology"/>
<keyword evidence="6" id="KW-1185">Reference proteome</keyword>
<evidence type="ECO:0000256" key="2">
    <source>
        <dbReference type="ARBA" id="ARBA00023054"/>
    </source>
</evidence>
<evidence type="ECO:0000313" key="5">
    <source>
        <dbReference type="EMBL" id="PVU86479.1"/>
    </source>
</evidence>
<dbReference type="Pfam" id="PF11559">
    <property type="entry name" value="ADIP"/>
    <property type="match status" value="1"/>
</dbReference>
<dbReference type="InterPro" id="IPR021622">
    <property type="entry name" value="Afadin/alpha-actinin-bd"/>
</dbReference>
<comment type="similarity">
    <text evidence="1">Belongs to the ADIP family.</text>
</comment>
<gene>
    <name evidence="5" type="ORF">BB559_006504</name>
</gene>
<evidence type="ECO:0000256" key="4">
    <source>
        <dbReference type="SAM" id="MobiDB-lite"/>
    </source>
</evidence>
<keyword evidence="2 3" id="KW-0175">Coiled coil</keyword>
<comment type="caution">
    <text evidence="5">The sequence shown here is derived from an EMBL/GenBank/DDBJ whole genome shotgun (WGS) entry which is preliminary data.</text>
</comment>
<feature type="region of interest" description="Disordered" evidence="4">
    <location>
        <begin position="738"/>
        <end position="770"/>
    </location>
</feature>